<reference evidence="2" key="2">
    <citation type="journal article" date="2023" name="IMA Fungus">
        <title>Comparative genomic study of the Penicillium genus elucidates a diverse pangenome and 15 lateral gene transfer events.</title>
        <authorList>
            <person name="Petersen C."/>
            <person name="Sorensen T."/>
            <person name="Nielsen M.R."/>
            <person name="Sondergaard T.E."/>
            <person name="Sorensen J.L."/>
            <person name="Fitzpatrick D.A."/>
            <person name="Frisvad J.C."/>
            <person name="Nielsen K.L."/>
        </authorList>
    </citation>
    <scope>NUCLEOTIDE SEQUENCE</scope>
    <source>
        <strain evidence="2">IBT 3081</strain>
    </source>
</reference>
<dbReference type="InterPro" id="IPR053275">
    <property type="entry name" value="Agnestin_monoxygenase"/>
</dbReference>
<dbReference type="SUPFAM" id="SSF51905">
    <property type="entry name" value="FAD/NAD(P)-binding domain"/>
    <property type="match status" value="1"/>
</dbReference>
<dbReference type="RefSeq" id="XP_056577978.1">
    <property type="nucleotide sequence ID" value="XM_056721728.1"/>
</dbReference>
<evidence type="ECO:0000259" key="1">
    <source>
        <dbReference type="Pfam" id="PF07992"/>
    </source>
</evidence>
<comment type="caution">
    <text evidence="2">The sequence shown here is derived from an EMBL/GenBank/DDBJ whole genome shotgun (WGS) entry which is preliminary data.</text>
</comment>
<sequence length="381" mass="42516">MEAATYEAIVVGAGPGGLATLATLLDVGVRNILWVDTTFGGGRLNELYREISSNTKVGIYLDAIYASPTCRSIIQTTSAPNAITQLESLDRESTCQLSLAGDMIYMLRDGLLQFPEVEKKVSKVEQIFLDEGTWTASMADTKVKAKRVFLCTGSHPKSASLHQPINPELIVLDVDQCMRRSKLPSLLPEDCKSVVGVVGNSHSGILCCWNLYEISKSNQRDVKMFNFRRRPLTYAIYTKDGIVFDNSGLKGKTAEWAKNVMEKDLDRTRLEDINLGKDEDSVYREYLPKCTHIVYAIGYERSSLPEIYINGQRRETEVEFDMHSSGFHYRGGGERVFGLYGNGIAFPQLVKDPGGHIEEAVGVAKFFGFAEKVKESWLYCQ</sequence>
<dbReference type="PANTHER" id="PTHR38688">
    <property type="entry name" value="PYR_REDOX_2 DOMAIN-CONTAINING PROTEIN"/>
    <property type="match status" value="1"/>
</dbReference>
<dbReference type="EMBL" id="JAPZBT010000002">
    <property type="protein sequence ID" value="KAJ5371992.1"/>
    <property type="molecule type" value="Genomic_DNA"/>
</dbReference>
<dbReference type="InterPro" id="IPR023753">
    <property type="entry name" value="FAD/NAD-binding_dom"/>
</dbReference>
<dbReference type="Proteomes" id="UP001147752">
    <property type="component" value="Unassembled WGS sequence"/>
</dbReference>
<proteinExistence type="predicted"/>
<protein>
    <recommendedName>
        <fullName evidence="1">FAD/NAD(P)-binding domain-containing protein</fullName>
    </recommendedName>
</protein>
<dbReference type="OrthoDB" id="432536at2759"/>
<dbReference type="Pfam" id="PF07992">
    <property type="entry name" value="Pyr_redox_2"/>
    <property type="match status" value="1"/>
</dbReference>
<name>A0A9W9S4Q1_9EURO</name>
<dbReference type="AlphaFoldDB" id="A0A9W9S4Q1"/>
<accession>A0A9W9S4Q1</accession>
<dbReference type="GO" id="GO:0016491">
    <property type="term" value="F:oxidoreductase activity"/>
    <property type="evidence" value="ECO:0007669"/>
    <property type="project" value="InterPro"/>
</dbReference>
<gene>
    <name evidence="2" type="ORF">N7517_003998</name>
</gene>
<dbReference type="InterPro" id="IPR036188">
    <property type="entry name" value="FAD/NAD-bd_sf"/>
</dbReference>
<feature type="domain" description="FAD/NAD(P)-binding" evidence="1">
    <location>
        <begin position="8"/>
        <end position="232"/>
    </location>
</feature>
<dbReference type="PRINTS" id="PR00411">
    <property type="entry name" value="PNDRDTASEI"/>
</dbReference>
<reference evidence="2" key="1">
    <citation type="submission" date="2022-12" db="EMBL/GenBank/DDBJ databases">
        <authorList>
            <person name="Petersen C."/>
        </authorList>
    </citation>
    <scope>NUCLEOTIDE SEQUENCE</scope>
    <source>
        <strain evidence="2">IBT 3081</strain>
    </source>
</reference>
<dbReference type="GeneID" id="81460911"/>
<dbReference type="PANTHER" id="PTHR38688:SF1">
    <property type="entry name" value="FAD_NAD(P)-BINDING DOMAIN-CONTAINING PROTEIN"/>
    <property type="match status" value="1"/>
</dbReference>
<evidence type="ECO:0000313" key="2">
    <source>
        <dbReference type="EMBL" id="KAJ5371992.1"/>
    </source>
</evidence>
<evidence type="ECO:0000313" key="3">
    <source>
        <dbReference type="Proteomes" id="UP001147752"/>
    </source>
</evidence>
<organism evidence="2 3">
    <name type="scientific">Penicillium concentricum</name>
    <dbReference type="NCBI Taxonomy" id="293559"/>
    <lineage>
        <taxon>Eukaryota</taxon>
        <taxon>Fungi</taxon>
        <taxon>Dikarya</taxon>
        <taxon>Ascomycota</taxon>
        <taxon>Pezizomycotina</taxon>
        <taxon>Eurotiomycetes</taxon>
        <taxon>Eurotiomycetidae</taxon>
        <taxon>Eurotiales</taxon>
        <taxon>Aspergillaceae</taxon>
        <taxon>Penicillium</taxon>
    </lineage>
</organism>
<dbReference type="Gene3D" id="3.50.50.60">
    <property type="entry name" value="FAD/NAD(P)-binding domain"/>
    <property type="match status" value="1"/>
</dbReference>
<keyword evidence="3" id="KW-1185">Reference proteome</keyword>